<reference evidence="1" key="1">
    <citation type="submission" date="2020-10" db="EMBL/GenBank/DDBJ databases">
        <authorList>
            <person name="Gilroy R."/>
        </authorList>
    </citation>
    <scope>NUCLEOTIDE SEQUENCE</scope>
    <source>
        <strain evidence="1">G3-4614</strain>
    </source>
</reference>
<reference evidence="1" key="2">
    <citation type="journal article" date="2021" name="PeerJ">
        <title>Extensive microbial diversity within the chicken gut microbiome revealed by metagenomics and culture.</title>
        <authorList>
            <person name="Gilroy R."/>
            <person name="Ravi A."/>
            <person name="Getino M."/>
            <person name="Pursley I."/>
            <person name="Horton D.L."/>
            <person name="Alikhan N.F."/>
            <person name="Baker D."/>
            <person name="Gharbi K."/>
            <person name="Hall N."/>
            <person name="Watson M."/>
            <person name="Adriaenssens E.M."/>
            <person name="Foster-Nyarko E."/>
            <person name="Jarju S."/>
            <person name="Secka A."/>
            <person name="Antonio M."/>
            <person name="Oren A."/>
            <person name="Chaudhuri R.R."/>
            <person name="La Ragione R."/>
            <person name="Hildebrand F."/>
            <person name="Pallen M.J."/>
        </authorList>
    </citation>
    <scope>NUCLEOTIDE SEQUENCE</scope>
    <source>
        <strain evidence="1">G3-4614</strain>
    </source>
</reference>
<dbReference type="PANTHER" id="PTHR11803:SF39">
    <property type="entry name" value="2-IMINOBUTANOATE_2-IMINOPROPANOATE DEAMINASE"/>
    <property type="match status" value="1"/>
</dbReference>
<evidence type="ECO:0000313" key="2">
    <source>
        <dbReference type="Proteomes" id="UP000823636"/>
    </source>
</evidence>
<dbReference type="Pfam" id="PF01042">
    <property type="entry name" value="Ribonuc_L-PSP"/>
    <property type="match status" value="1"/>
</dbReference>
<accession>A0A9D9E2H3</accession>
<proteinExistence type="predicted"/>
<dbReference type="GO" id="GO:0005829">
    <property type="term" value="C:cytosol"/>
    <property type="evidence" value="ECO:0007669"/>
    <property type="project" value="TreeGrafter"/>
</dbReference>
<protein>
    <submittedName>
        <fullName evidence="1">Uncharacterized protein</fullName>
    </submittedName>
</protein>
<organism evidence="1 2">
    <name type="scientific">Candidatus Caccoplasma merdipullorum</name>
    <dbReference type="NCBI Taxonomy" id="2840718"/>
    <lineage>
        <taxon>Bacteria</taxon>
        <taxon>Pseudomonadati</taxon>
        <taxon>Bacteroidota</taxon>
        <taxon>Bacteroidia</taxon>
        <taxon>Bacteroidales</taxon>
        <taxon>Bacteroidaceae</taxon>
        <taxon>Bacteroidaceae incertae sedis</taxon>
        <taxon>Candidatus Caccoplasma</taxon>
    </lineage>
</organism>
<dbReference type="Gene3D" id="3.30.1330.40">
    <property type="entry name" value="RutC-like"/>
    <property type="match status" value="1"/>
</dbReference>
<dbReference type="CDD" id="cd06153">
    <property type="entry name" value="YjgF_YER057c_UK114_like_5"/>
    <property type="match status" value="1"/>
</dbReference>
<dbReference type="GO" id="GO:0019239">
    <property type="term" value="F:deaminase activity"/>
    <property type="evidence" value="ECO:0007669"/>
    <property type="project" value="TreeGrafter"/>
</dbReference>
<dbReference type="EMBL" id="JADIMW010000062">
    <property type="protein sequence ID" value="MBO8438354.1"/>
    <property type="molecule type" value="Genomic_DNA"/>
</dbReference>
<evidence type="ECO:0000313" key="1">
    <source>
        <dbReference type="EMBL" id="MBO8438354.1"/>
    </source>
</evidence>
<dbReference type="PANTHER" id="PTHR11803">
    <property type="entry name" value="2-IMINOBUTANOATE/2-IMINOPROPANOATE DEAMINASE RIDA"/>
    <property type="match status" value="1"/>
</dbReference>
<dbReference type="InterPro" id="IPR035959">
    <property type="entry name" value="RutC-like_sf"/>
</dbReference>
<dbReference type="AlphaFoldDB" id="A0A9D9E2H3"/>
<dbReference type="Proteomes" id="UP000823636">
    <property type="component" value="Unassembled WGS sequence"/>
</dbReference>
<dbReference type="InterPro" id="IPR006175">
    <property type="entry name" value="YjgF/YER057c/UK114"/>
</dbReference>
<sequence>MLRFDAQKEVLVAAYEELINEHRPQLRPLFKRYFMSDITNQIGSVKISEAAFPEKLRCATSYIGQPPLDGCKISLWVYCVSGGERKNSIYTLRSGVPLQEIPTSTAEPAISDESAHTAIQYAEETCFEHNGYTHMWSGGLECCGGDSADQTMQLLNTYEEHLLETEATLKDNCIRTWFFVQNVDVNYAGVVKARKANFLTQGLTENTHYIASTGIEGKSADARTLVHLDAYSLTGIESGQQQYLYAPTHLNPTYEYGVTFERGVRVKYGDRSHIYISGTASIDNKGQVMYKGDIEAQTRRMWENVSTLLREGGATFADVAKMLIYLRDVADYKTVRKMFDIQFPDTPKEYLLAPVCRPAWLIEMECVAITEDTNKEYRDL</sequence>
<name>A0A9D9E2H3_9BACT</name>
<comment type="caution">
    <text evidence="1">The sequence shown here is derived from an EMBL/GenBank/DDBJ whole genome shotgun (WGS) entry which is preliminary data.</text>
</comment>
<gene>
    <name evidence="1" type="ORF">IAC54_05585</name>
</gene>
<dbReference type="SUPFAM" id="SSF55298">
    <property type="entry name" value="YjgF-like"/>
    <property type="match status" value="1"/>
</dbReference>